<keyword evidence="1" id="KW-0812">Transmembrane</keyword>
<evidence type="ECO:0000313" key="3">
    <source>
        <dbReference type="Proteomes" id="UP001301216"/>
    </source>
</evidence>
<dbReference type="RefSeq" id="WP_113533293.1">
    <property type="nucleotide sequence ID" value="NZ_JAPHAV010000012.1"/>
</dbReference>
<protein>
    <submittedName>
        <fullName evidence="2">Uncharacterized protein</fullName>
    </submittedName>
</protein>
<evidence type="ECO:0000313" key="2">
    <source>
        <dbReference type="EMBL" id="MCX2698609.1"/>
    </source>
</evidence>
<organism evidence="2 3">
    <name type="scientific">Ochrobactrum chromiisoli</name>
    <dbReference type="NCBI Taxonomy" id="2993941"/>
    <lineage>
        <taxon>Bacteria</taxon>
        <taxon>Pseudomonadati</taxon>
        <taxon>Pseudomonadota</taxon>
        <taxon>Alphaproteobacteria</taxon>
        <taxon>Hyphomicrobiales</taxon>
        <taxon>Brucellaceae</taxon>
        <taxon>Brucella/Ochrobactrum group</taxon>
        <taxon>Ochrobactrum</taxon>
    </lineage>
</organism>
<sequence>MARPFQELICNNDIARFLLSQCIVERGPVATFFYNWQSLIGGVLALVAGLIGGGLLWIQINDQRKHAQRRIQQQTKVALIPVPHALVAIQYYLSECYTSWLQQQPDKRPEPPTDALTVIMNAAPYLDKQTFESFQQLIIKSQVFESRLGKRGEKRRHNILDTMIMDLAEYSYLTTRLINLGRITEGVTCVPYISASRSDLEQVLKRDFGLFGLLTSDPTSERLARAFRRRFGNDDGWPGTD</sequence>
<accession>A0ABT3QSQ1</accession>
<comment type="caution">
    <text evidence="2">The sequence shown here is derived from an EMBL/GenBank/DDBJ whole genome shotgun (WGS) entry which is preliminary data.</text>
</comment>
<evidence type="ECO:0000256" key="1">
    <source>
        <dbReference type="SAM" id="Phobius"/>
    </source>
</evidence>
<proteinExistence type="predicted"/>
<name>A0ABT3QSQ1_9HYPH</name>
<reference evidence="2 3" key="1">
    <citation type="submission" date="2022-11" db="EMBL/GenBank/DDBJ databases">
        <title>Brucella sp. YY2X, whole genome shotgun sequencing project.</title>
        <authorList>
            <person name="Yang Y."/>
        </authorList>
    </citation>
    <scope>NUCLEOTIDE SEQUENCE [LARGE SCALE GENOMIC DNA]</scope>
    <source>
        <strain evidence="2 3">YY2X</strain>
    </source>
</reference>
<dbReference type="Proteomes" id="UP001301216">
    <property type="component" value="Unassembled WGS sequence"/>
</dbReference>
<dbReference type="EMBL" id="JAPHAV010000012">
    <property type="protein sequence ID" value="MCX2698609.1"/>
    <property type="molecule type" value="Genomic_DNA"/>
</dbReference>
<feature type="transmembrane region" description="Helical" evidence="1">
    <location>
        <begin position="39"/>
        <end position="60"/>
    </location>
</feature>
<gene>
    <name evidence="2" type="ORF">OPR82_17920</name>
</gene>
<keyword evidence="3" id="KW-1185">Reference proteome</keyword>
<keyword evidence="1" id="KW-1133">Transmembrane helix</keyword>
<keyword evidence="1" id="KW-0472">Membrane</keyword>